<gene>
    <name evidence="3" type="ORF">SAMN05444392_10964</name>
</gene>
<dbReference type="PANTHER" id="PTHR35788">
    <property type="entry name" value="EXPORTED PROTEIN-RELATED"/>
    <property type="match status" value="1"/>
</dbReference>
<keyword evidence="4" id="KW-1185">Reference proteome</keyword>
<evidence type="ECO:0000313" key="3">
    <source>
        <dbReference type="EMBL" id="SHF17616.1"/>
    </source>
</evidence>
<dbReference type="PANTHER" id="PTHR35788:SF1">
    <property type="entry name" value="EXPORTED PROTEIN"/>
    <property type="match status" value="1"/>
</dbReference>
<keyword evidence="2" id="KW-0472">Membrane</keyword>
<dbReference type="EMBL" id="FQVL01000009">
    <property type="protein sequence ID" value="SHF17616.1"/>
    <property type="molecule type" value="Genomic_DNA"/>
</dbReference>
<feature type="compositionally biased region" description="Basic and acidic residues" evidence="1">
    <location>
        <begin position="148"/>
        <end position="184"/>
    </location>
</feature>
<dbReference type="InterPro" id="IPR007391">
    <property type="entry name" value="Vancomycin_resist_VanW"/>
</dbReference>
<evidence type="ECO:0000256" key="1">
    <source>
        <dbReference type="SAM" id="MobiDB-lite"/>
    </source>
</evidence>
<sequence>MEEKPNKHQSKKDEPVERLEKTDGDKLEHQPQHSPLNQSTSSSTEKLEISDDDQEVIDHDSIETSELSKEEIANEGLSVDPTATTQLPIINELEVTDETLDPTKQEKMTNRPYKIQVDQIAEKENMDEAGKSKLVQRTSSSAEINVELSEHNKEEKLEFDGKSSGDLEKTIPYTKDDLQQKTEQKPANPITTQQISRNNRTKQAEVQQPQLPIKESHFPKKRFLWGLLSFLLLGGALAIIFGPDLFARETNPNQQKQTAVKQDDHLTLTFQGKTFDYDLQKAGYDGKNLQSINQSALRTWLDQVKKQVDHPPVNASAKRLHAEIKPEASGWYMDTEKVESWLENLKPYINHSTEIPIMKVEPTVTIQDIEQVDKKKVGSYTTKYDGNNANRMNNIRLASKAIDGIILLPGEKFSFNKVVGERTEARGYKTAGVIVKGEFSEGIGGGICQVSSTLFNSVDQAGLKIVRRFSHSATVTYVPPGRDATVSWDGPDFKFKNNFNKPIMIRIRVGPNSMTVDTYTAPGAKVRQKKIVEAPKAFTQEKVVNPNKPTENLPKEKQQ</sequence>
<dbReference type="Pfam" id="PF04294">
    <property type="entry name" value="VanW"/>
    <property type="match status" value="1"/>
</dbReference>
<feature type="compositionally biased region" description="Polar residues" evidence="1">
    <location>
        <begin position="32"/>
        <end position="44"/>
    </location>
</feature>
<dbReference type="InterPro" id="IPR052913">
    <property type="entry name" value="Glycopeptide_resist_protein"/>
</dbReference>
<keyword evidence="2" id="KW-1133">Transmembrane helix</keyword>
<keyword evidence="2" id="KW-0812">Transmembrane</keyword>
<proteinExistence type="predicted"/>
<protein>
    <submittedName>
        <fullName evidence="3">Vancomycin resistance protein YoaR, contains peptidoglycan-binding and VanW domains</fullName>
    </submittedName>
</protein>
<evidence type="ECO:0000313" key="4">
    <source>
        <dbReference type="Proteomes" id="UP000184476"/>
    </source>
</evidence>
<name>A0A1M4ZJ89_9BACL</name>
<feature type="compositionally biased region" description="Basic and acidic residues" evidence="1">
    <location>
        <begin position="56"/>
        <end position="72"/>
    </location>
</feature>
<feature type="region of interest" description="Disordered" evidence="1">
    <location>
        <begin position="145"/>
        <end position="208"/>
    </location>
</feature>
<feature type="transmembrane region" description="Helical" evidence="2">
    <location>
        <begin position="223"/>
        <end position="242"/>
    </location>
</feature>
<accession>A0A1M4ZJ89</accession>
<dbReference type="Proteomes" id="UP000184476">
    <property type="component" value="Unassembled WGS sequence"/>
</dbReference>
<reference evidence="3 4" key="1">
    <citation type="submission" date="2016-11" db="EMBL/GenBank/DDBJ databases">
        <authorList>
            <person name="Jaros S."/>
            <person name="Januszkiewicz K."/>
            <person name="Wedrychowicz H."/>
        </authorList>
    </citation>
    <scope>NUCLEOTIDE SEQUENCE [LARGE SCALE GENOMIC DNA]</scope>
    <source>
        <strain evidence="3 4">DSM 44666</strain>
    </source>
</reference>
<feature type="compositionally biased region" description="Polar residues" evidence="1">
    <location>
        <begin position="189"/>
        <end position="198"/>
    </location>
</feature>
<feature type="compositionally biased region" description="Basic and acidic residues" evidence="1">
    <location>
        <begin position="1"/>
        <end position="31"/>
    </location>
</feature>
<evidence type="ECO:0000256" key="2">
    <source>
        <dbReference type="SAM" id="Phobius"/>
    </source>
</evidence>
<dbReference type="STRING" id="112248.SAMN05444392_10964"/>
<dbReference type="AlphaFoldDB" id="A0A1M4ZJ89"/>
<dbReference type="RefSeq" id="WP_073155690.1">
    <property type="nucleotide sequence ID" value="NZ_FQVL01000009.1"/>
</dbReference>
<organism evidence="3 4">
    <name type="scientific">Seinonella peptonophila</name>
    <dbReference type="NCBI Taxonomy" id="112248"/>
    <lineage>
        <taxon>Bacteria</taxon>
        <taxon>Bacillati</taxon>
        <taxon>Bacillota</taxon>
        <taxon>Bacilli</taxon>
        <taxon>Bacillales</taxon>
        <taxon>Thermoactinomycetaceae</taxon>
        <taxon>Seinonella</taxon>
    </lineage>
</organism>
<feature type="region of interest" description="Disordered" evidence="1">
    <location>
        <begin position="1"/>
        <end position="85"/>
    </location>
</feature>
<feature type="region of interest" description="Disordered" evidence="1">
    <location>
        <begin position="537"/>
        <end position="559"/>
    </location>
</feature>